<proteinExistence type="predicted"/>
<dbReference type="SUPFAM" id="SSF53335">
    <property type="entry name" value="S-adenosyl-L-methionine-dependent methyltransferases"/>
    <property type="match status" value="1"/>
</dbReference>
<dbReference type="KEGG" id="asip:AQUSIP_11330"/>
<dbReference type="PROSITE" id="PS51683">
    <property type="entry name" value="SAM_OMT_II"/>
    <property type="match status" value="1"/>
</dbReference>
<evidence type="ECO:0000313" key="6">
    <source>
        <dbReference type="EMBL" id="VVC75836.1"/>
    </source>
</evidence>
<keyword evidence="2 6" id="KW-0808">Transferase</keyword>
<dbReference type="InterPro" id="IPR001077">
    <property type="entry name" value="COMT_C"/>
</dbReference>
<protein>
    <submittedName>
        <fullName evidence="6">3-hydroxy-5-methyl-1-naphthoate 3-O-methyltransferase</fullName>
    </submittedName>
</protein>
<sequence length="346" mass="39656">MKMPLQLEKMMFGFVESQVLFVSRQIGLFDYLAEKDGSTVRQASLDLNLPQSSLERLLICALCIGLLKKEDERFFLSPEFSSFLSRQGRHYCGDRFSHYWKTTYPIFQHLIDALHEDKPQWNKLAGQVSHSMDPRSVYVNAIYSDERSTREFLDTMWASGYPDSRDLCARYPFAEYKRMVDLGGATGSFAIAALQCNPLLETVIMDFPNIKPYAENQFRLYNLAQRAEFHAGDMFVDILPEGDIYVLGYILSDWEDSVSLSLIRKVYDSLPENGLIIILEKLFEEDKSGPYLTAMLNLTMLLEMYGTLRSAADYHDWLRQTGFSDIKTIRSAGEKHMIVGKKISGA</sequence>
<dbReference type="EMBL" id="LR699119">
    <property type="protein sequence ID" value="VVC75836.1"/>
    <property type="molecule type" value="Genomic_DNA"/>
</dbReference>
<dbReference type="AlphaFoldDB" id="A0A5E4PHN6"/>
<gene>
    <name evidence="6" type="primary">aziB2</name>
    <name evidence="6" type="ORF">AQUSIP_11330</name>
</gene>
<dbReference type="PANTHER" id="PTHR43712:SF2">
    <property type="entry name" value="O-METHYLTRANSFERASE CICE"/>
    <property type="match status" value="1"/>
</dbReference>
<evidence type="ECO:0000259" key="5">
    <source>
        <dbReference type="Pfam" id="PF08100"/>
    </source>
</evidence>
<accession>A0A5E4PHN6</accession>
<name>A0A5E4PHN6_9COXI</name>
<dbReference type="Pfam" id="PF08100">
    <property type="entry name" value="Dimerisation"/>
    <property type="match status" value="1"/>
</dbReference>
<dbReference type="Proteomes" id="UP000324194">
    <property type="component" value="Chromosome 1"/>
</dbReference>
<evidence type="ECO:0000259" key="4">
    <source>
        <dbReference type="Pfam" id="PF00891"/>
    </source>
</evidence>
<dbReference type="Gene3D" id="3.40.50.150">
    <property type="entry name" value="Vaccinia Virus protein VP39"/>
    <property type="match status" value="1"/>
</dbReference>
<dbReference type="Gene3D" id="1.10.10.10">
    <property type="entry name" value="Winged helix-like DNA-binding domain superfamily/Winged helix DNA-binding domain"/>
    <property type="match status" value="1"/>
</dbReference>
<keyword evidence="7" id="KW-1185">Reference proteome</keyword>
<dbReference type="InterPro" id="IPR016461">
    <property type="entry name" value="COMT-like"/>
</dbReference>
<dbReference type="GO" id="GO:0032259">
    <property type="term" value="P:methylation"/>
    <property type="evidence" value="ECO:0007669"/>
    <property type="project" value="UniProtKB-KW"/>
</dbReference>
<dbReference type="GO" id="GO:0046983">
    <property type="term" value="F:protein dimerization activity"/>
    <property type="evidence" value="ECO:0007669"/>
    <property type="project" value="InterPro"/>
</dbReference>
<dbReference type="SUPFAM" id="SSF46785">
    <property type="entry name" value="Winged helix' DNA-binding domain"/>
    <property type="match status" value="1"/>
</dbReference>
<dbReference type="InterPro" id="IPR029063">
    <property type="entry name" value="SAM-dependent_MTases_sf"/>
</dbReference>
<dbReference type="PANTHER" id="PTHR43712">
    <property type="entry name" value="PUTATIVE (AFU_ORTHOLOGUE AFUA_4G14580)-RELATED"/>
    <property type="match status" value="1"/>
</dbReference>
<dbReference type="InterPro" id="IPR012967">
    <property type="entry name" value="COMT_dimerisation"/>
</dbReference>
<evidence type="ECO:0000256" key="1">
    <source>
        <dbReference type="ARBA" id="ARBA00022603"/>
    </source>
</evidence>
<dbReference type="InterPro" id="IPR036390">
    <property type="entry name" value="WH_DNA-bd_sf"/>
</dbReference>
<dbReference type="RefSeq" id="WP_148339109.1">
    <property type="nucleotide sequence ID" value="NZ_LR699119.1"/>
</dbReference>
<dbReference type="PIRSF" id="PIRSF005739">
    <property type="entry name" value="O-mtase"/>
    <property type="match status" value="1"/>
</dbReference>
<evidence type="ECO:0000313" key="7">
    <source>
        <dbReference type="Proteomes" id="UP000324194"/>
    </source>
</evidence>
<feature type="domain" description="O-methyltransferase dimerisation" evidence="5">
    <location>
        <begin position="10"/>
        <end position="78"/>
    </location>
</feature>
<dbReference type="InterPro" id="IPR036388">
    <property type="entry name" value="WH-like_DNA-bd_sf"/>
</dbReference>
<dbReference type="GO" id="GO:0008171">
    <property type="term" value="F:O-methyltransferase activity"/>
    <property type="evidence" value="ECO:0007669"/>
    <property type="project" value="InterPro"/>
</dbReference>
<keyword evidence="1 6" id="KW-0489">Methyltransferase</keyword>
<keyword evidence="3" id="KW-0949">S-adenosyl-L-methionine</keyword>
<evidence type="ECO:0000256" key="3">
    <source>
        <dbReference type="ARBA" id="ARBA00022691"/>
    </source>
</evidence>
<reference evidence="6 7" key="1">
    <citation type="submission" date="2019-08" db="EMBL/GenBank/DDBJ databases">
        <authorList>
            <person name="Guy L."/>
        </authorList>
    </citation>
    <scope>NUCLEOTIDE SEQUENCE [LARGE SCALE GENOMIC DNA]</scope>
    <source>
        <strain evidence="6 7">SGT-108</strain>
    </source>
</reference>
<dbReference type="Pfam" id="PF00891">
    <property type="entry name" value="Methyltransf_2"/>
    <property type="match status" value="1"/>
</dbReference>
<feature type="domain" description="O-methyltransferase C-terminal" evidence="4">
    <location>
        <begin position="107"/>
        <end position="324"/>
    </location>
</feature>
<evidence type="ECO:0000256" key="2">
    <source>
        <dbReference type="ARBA" id="ARBA00022679"/>
    </source>
</evidence>
<dbReference type="OrthoDB" id="582216at2"/>
<organism evidence="6 7">
    <name type="scientific">Aquicella siphonis</name>
    <dbReference type="NCBI Taxonomy" id="254247"/>
    <lineage>
        <taxon>Bacteria</taxon>
        <taxon>Pseudomonadati</taxon>
        <taxon>Pseudomonadota</taxon>
        <taxon>Gammaproteobacteria</taxon>
        <taxon>Legionellales</taxon>
        <taxon>Coxiellaceae</taxon>
        <taxon>Aquicella</taxon>
    </lineage>
</organism>